<dbReference type="CDD" id="cd11660">
    <property type="entry name" value="SANT_TRF"/>
    <property type="match status" value="1"/>
</dbReference>
<dbReference type="PROSITE" id="PS50090">
    <property type="entry name" value="MYB_LIKE"/>
    <property type="match status" value="1"/>
</dbReference>
<keyword evidence="2" id="KW-0158">Chromosome</keyword>
<protein>
    <submittedName>
        <fullName evidence="10">TERF2 factor</fullName>
    </submittedName>
</protein>
<comment type="subcellular location">
    <subcellularLocation>
        <location evidence="1">Chromosome</location>
        <location evidence="1">Telomere</location>
    </subcellularLocation>
</comment>
<dbReference type="GO" id="GO:0098505">
    <property type="term" value="F:G-rich strand telomeric DNA binding"/>
    <property type="evidence" value="ECO:0007669"/>
    <property type="project" value="TreeGrafter"/>
</dbReference>
<dbReference type="GO" id="GO:0031848">
    <property type="term" value="P:protection from non-homologous end joining at telomere"/>
    <property type="evidence" value="ECO:0007669"/>
    <property type="project" value="InterPro"/>
</dbReference>
<evidence type="ECO:0000256" key="6">
    <source>
        <dbReference type="ARBA" id="ARBA00023306"/>
    </source>
</evidence>
<comment type="caution">
    <text evidence="10">The sequence shown here is derived from an EMBL/GenBank/DDBJ whole genome shotgun (WGS) entry which is preliminary data.</text>
</comment>
<dbReference type="InterPro" id="IPR030657">
    <property type="entry name" value="TERF2"/>
</dbReference>
<dbReference type="EMBL" id="VZSH01000245">
    <property type="protein sequence ID" value="NWY05406.1"/>
    <property type="molecule type" value="Genomic_DNA"/>
</dbReference>
<dbReference type="GO" id="GO:0005654">
    <property type="term" value="C:nucleoplasm"/>
    <property type="evidence" value="ECO:0007669"/>
    <property type="project" value="UniProtKB-ARBA"/>
</dbReference>
<dbReference type="InterPro" id="IPR001005">
    <property type="entry name" value="SANT/Myb"/>
</dbReference>
<dbReference type="PROSITE" id="PS51294">
    <property type="entry name" value="HTH_MYB"/>
    <property type="match status" value="1"/>
</dbReference>
<dbReference type="GO" id="GO:0070198">
    <property type="term" value="P:protein localization to chromosome, telomeric region"/>
    <property type="evidence" value="ECO:0007669"/>
    <property type="project" value="TreeGrafter"/>
</dbReference>
<keyword evidence="6" id="KW-0131">Cell cycle</keyword>
<name>A0A7K7BAD3_9AVES</name>
<keyword evidence="4" id="KW-0238">DNA-binding</keyword>
<dbReference type="GO" id="GO:0031627">
    <property type="term" value="P:telomeric loop formation"/>
    <property type="evidence" value="ECO:0007669"/>
    <property type="project" value="TreeGrafter"/>
</dbReference>
<dbReference type="SUPFAM" id="SSF46689">
    <property type="entry name" value="Homeodomain-like"/>
    <property type="match status" value="1"/>
</dbReference>
<gene>
    <name evidence="10" type="primary">Terf2</name>
    <name evidence="10" type="ORF">NOTORN_R05806</name>
</gene>
<feature type="compositionally biased region" description="Polar residues" evidence="7">
    <location>
        <begin position="463"/>
        <end position="492"/>
    </location>
</feature>
<feature type="non-terminal residue" evidence="10">
    <location>
        <position position="1"/>
    </location>
</feature>
<dbReference type="Pfam" id="PF08558">
    <property type="entry name" value="TRF"/>
    <property type="match status" value="1"/>
</dbReference>
<sequence length="578" mass="64092">ALLVRPLEKEPAVAKLLRVMQFLSRIEEGENLDCTFDKESELTPLESAIGILELIQKEFSVAEKTVESVQKMVKEAAVIVCIKNGEFDKASKIIRRHMGKTPISQKMRTEFLSIIRERNLAHPVITNFSYKSFQHSMFQFVEIYVDDSEPLLVTVRVCPGDLACRPAPAAGAGEKWHEMVKKMCNSECAEEPKCPAAAPEPANGLPDPPGTPKPAERAQDVAGAPTSAEGPENQAVTPERVETAATILEESQEPMEISKEPAAAAPEPVEVSSKNSERWAGNSLSVLQMTFGSSFLLRAVLLCPGTSISLNVHPSRSAQQGILHPRDRVNCCWSQQRGSPWSKGGGAALVKSLQAAWFCLFCRQPSGSVTTYGISVLREAFKILSDSQDSDALFTKLDETDISFPKQLSPSVSHRTKKRKEVENQDSEISEPPETPHKGKRLLTISKLVMEQESQCSELSESPDSSQEPVVSSASRPAQKSHDQPGSTKNLKLSKARWNSSFAEQGKDVWSEEDDLFADAGKNRIPKWTIQESEWIKEGVKKFGEGRWKSICQKYPFQNRTAVMIKDRWRTMKKLGIL</sequence>
<dbReference type="GO" id="GO:0032210">
    <property type="term" value="P:regulation of telomere maintenance via telomerase"/>
    <property type="evidence" value="ECO:0007669"/>
    <property type="project" value="TreeGrafter"/>
</dbReference>
<dbReference type="Proteomes" id="UP000531938">
    <property type="component" value="Unassembled WGS sequence"/>
</dbReference>
<evidence type="ECO:0000256" key="1">
    <source>
        <dbReference type="ARBA" id="ARBA00004574"/>
    </source>
</evidence>
<dbReference type="PANTHER" id="PTHR46833:SF1">
    <property type="entry name" value="TELOMERIC REPEAT-BINDING FACTOR 2"/>
    <property type="match status" value="1"/>
</dbReference>
<accession>A0A7K7BAD3</accession>
<feature type="compositionally biased region" description="Low complexity" evidence="7">
    <location>
        <begin position="260"/>
        <end position="271"/>
    </location>
</feature>
<evidence type="ECO:0000259" key="8">
    <source>
        <dbReference type="PROSITE" id="PS50090"/>
    </source>
</evidence>
<evidence type="ECO:0000313" key="11">
    <source>
        <dbReference type="Proteomes" id="UP000531938"/>
    </source>
</evidence>
<dbReference type="Gene3D" id="1.25.40.210">
    <property type="entry name" value="Telomere repeat-binding factor, dimerisation domain"/>
    <property type="match status" value="1"/>
</dbReference>
<dbReference type="GO" id="GO:0003691">
    <property type="term" value="F:double-stranded telomeric DNA binding"/>
    <property type="evidence" value="ECO:0007669"/>
    <property type="project" value="TreeGrafter"/>
</dbReference>
<proteinExistence type="predicted"/>
<keyword evidence="11" id="KW-1185">Reference proteome</keyword>
<evidence type="ECO:0000256" key="7">
    <source>
        <dbReference type="SAM" id="MobiDB-lite"/>
    </source>
</evidence>
<dbReference type="GO" id="GO:0032208">
    <property type="term" value="P:negative regulation of telomere maintenance via recombination"/>
    <property type="evidence" value="ECO:0007669"/>
    <property type="project" value="TreeGrafter"/>
</dbReference>
<evidence type="ECO:0000313" key="10">
    <source>
        <dbReference type="EMBL" id="NWY05406.1"/>
    </source>
</evidence>
<organism evidence="10 11">
    <name type="scientific">Nothoprocta ornata</name>
    <dbReference type="NCBI Taxonomy" id="83376"/>
    <lineage>
        <taxon>Eukaryota</taxon>
        <taxon>Metazoa</taxon>
        <taxon>Chordata</taxon>
        <taxon>Craniata</taxon>
        <taxon>Vertebrata</taxon>
        <taxon>Euteleostomi</taxon>
        <taxon>Archelosauria</taxon>
        <taxon>Archosauria</taxon>
        <taxon>Dinosauria</taxon>
        <taxon>Saurischia</taxon>
        <taxon>Theropoda</taxon>
        <taxon>Coelurosauria</taxon>
        <taxon>Aves</taxon>
        <taxon>Palaeognathae</taxon>
        <taxon>Tinamiformes</taxon>
        <taxon>Tinamidae</taxon>
        <taxon>Nothoprocta</taxon>
    </lineage>
</organism>
<feature type="region of interest" description="Disordered" evidence="7">
    <location>
        <begin position="405"/>
        <end position="440"/>
    </location>
</feature>
<dbReference type="InterPro" id="IPR009057">
    <property type="entry name" value="Homeodomain-like_sf"/>
</dbReference>
<dbReference type="Pfam" id="PF16772">
    <property type="entry name" value="TERF2_RBM"/>
    <property type="match status" value="1"/>
</dbReference>
<dbReference type="AlphaFoldDB" id="A0A7K7BAD3"/>
<feature type="region of interest" description="Disordered" evidence="7">
    <location>
        <begin position="192"/>
        <end position="276"/>
    </location>
</feature>
<dbReference type="InterPro" id="IPR017930">
    <property type="entry name" value="Myb_dom"/>
</dbReference>
<dbReference type="Gene3D" id="1.10.10.60">
    <property type="entry name" value="Homeodomain-like"/>
    <property type="match status" value="1"/>
</dbReference>
<dbReference type="InterPro" id="IPR031902">
    <property type="entry name" value="TERF2_RBM"/>
</dbReference>
<feature type="domain" description="HTH myb-type" evidence="9">
    <location>
        <begin position="524"/>
        <end position="577"/>
    </location>
</feature>
<evidence type="ECO:0000256" key="5">
    <source>
        <dbReference type="ARBA" id="ARBA00023242"/>
    </source>
</evidence>
<dbReference type="GO" id="GO:1905839">
    <property type="term" value="P:negative regulation of telomeric D-loop disassembly"/>
    <property type="evidence" value="ECO:0007669"/>
    <property type="project" value="TreeGrafter"/>
</dbReference>
<dbReference type="FunFam" id="1.10.10.60:FF:000129">
    <property type="entry name" value="Telomeric repeat-binding factor 2"/>
    <property type="match status" value="1"/>
</dbReference>
<dbReference type="SUPFAM" id="SSF63600">
    <property type="entry name" value="Telomeric repeat binding factor (TRF) dimerisation domain"/>
    <property type="match status" value="1"/>
</dbReference>
<dbReference type="PANTHER" id="PTHR46833">
    <property type="entry name" value="TELOMERIC REPEAT-BINDING FACTOR 2 TERF2"/>
    <property type="match status" value="1"/>
</dbReference>
<keyword evidence="3" id="KW-0779">Telomere</keyword>
<evidence type="ECO:0000256" key="3">
    <source>
        <dbReference type="ARBA" id="ARBA00022895"/>
    </source>
</evidence>
<keyword evidence="5" id="KW-0539">Nucleus</keyword>
<dbReference type="GO" id="GO:0070187">
    <property type="term" value="C:shelterin complex"/>
    <property type="evidence" value="ECO:0007669"/>
    <property type="project" value="TreeGrafter"/>
</dbReference>
<feature type="non-terminal residue" evidence="10">
    <location>
        <position position="578"/>
    </location>
</feature>
<dbReference type="GO" id="GO:0042803">
    <property type="term" value="F:protein homodimerization activity"/>
    <property type="evidence" value="ECO:0007669"/>
    <property type="project" value="InterPro"/>
</dbReference>
<dbReference type="Pfam" id="PF00249">
    <property type="entry name" value="Myb_DNA-binding"/>
    <property type="match status" value="1"/>
</dbReference>
<feature type="domain" description="Myb-like" evidence="8">
    <location>
        <begin position="527"/>
        <end position="573"/>
    </location>
</feature>
<evidence type="ECO:0000256" key="4">
    <source>
        <dbReference type="ARBA" id="ARBA00023125"/>
    </source>
</evidence>
<dbReference type="CDD" id="cd11654">
    <property type="entry name" value="TRF2_RBM"/>
    <property type="match status" value="1"/>
</dbReference>
<evidence type="ECO:0000259" key="9">
    <source>
        <dbReference type="PROSITE" id="PS51294"/>
    </source>
</evidence>
<dbReference type="SMART" id="SM00717">
    <property type="entry name" value="SANT"/>
    <property type="match status" value="1"/>
</dbReference>
<dbReference type="GO" id="GO:0061820">
    <property type="term" value="P:telomeric D-loop disassembly"/>
    <property type="evidence" value="ECO:0007669"/>
    <property type="project" value="TreeGrafter"/>
</dbReference>
<dbReference type="InterPro" id="IPR013867">
    <property type="entry name" value="Telomere_rpt-bd_fac_dimer_dom"/>
</dbReference>
<dbReference type="InterPro" id="IPR036507">
    <property type="entry name" value="Telomere_rpt-bd_fac_dimer_sf"/>
</dbReference>
<evidence type="ECO:0000256" key="2">
    <source>
        <dbReference type="ARBA" id="ARBA00022454"/>
    </source>
</evidence>
<feature type="region of interest" description="Disordered" evidence="7">
    <location>
        <begin position="454"/>
        <end position="492"/>
    </location>
</feature>
<dbReference type="GO" id="GO:0003720">
    <property type="term" value="F:telomerase activity"/>
    <property type="evidence" value="ECO:0007669"/>
    <property type="project" value="TreeGrafter"/>
</dbReference>
<reference evidence="10 11" key="1">
    <citation type="submission" date="2019-09" db="EMBL/GenBank/DDBJ databases">
        <title>Bird 10,000 Genomes (B10K) Project - Family phase.</title>
        <authorList>
            <person name="Zhang G."/>
        </authorList>
    </citation>
    <scope>NUCLEOTIDE SEQUENCE [LARGE SCALE GENOMIC DNA]</scope>
    <source>
        <strain evidence="10">B10K-MSB-03</strain>
    </source>
</reference>